<evidence type="ECO:0000313" key="4">
    <source>
        <dbReference type="Proteomes" id="UP000092124"/>
    </source>
</evidence>
<accession>A0A1A6H7H2</accession>
<feature type="transmembrane region" description="Helical" evidence="2">
    <location>
        <begin position="77"/>
        <end position="97"/>
    </location>
</feature>
<evidence type="ECO:0000256" key="1">
    <source>
        <dbReference type="SAM" id="MobiDB-lite"/>
    </source>
</evidence>
<organism evidence="3 4">
    <name type="scientific">Neotoma lepida</name>
    <name type="common">Desert woodrat</name>
    <dbReference type="NCBI Taxonomy" id="56216"/>
    <lineage>
        <taxon>Eukaryota</taxon>
        <taxon>Metazoa</taxon>
        <taxon>Chordata</taxon>
        <taxon>Craniata</taxon>
        <taxon>Vertebrata</taxon>
        <taxon>Euteleostomi</taxon>
        <taxon>Mammalia</taxon>
        <taxon>Eutheria</taxon>
        <taxon>Euarchontoglires</taxon>
        <taxon>Glires</taxon>
        <taxon>Rodentia</taxon>
        <taxon>Myomorpha</taxon>
        <taxon>Muroidea</taxon>
        <taxon>Cricetidae</taxon>
        <taxon>Neotominae</taxon>
        <taxon>Neotoma</taxon>
    </lineage>
</organism>
<evidence type="ECO:0000256" key="2">
    <source>
        <dbReference type="SAM" id="Phobius"/>
    </source>
</evidence>
<keyword evidence="4" id="KW-1185">Reference proteome</keyword>
<keyword evidence="2" id="KW-1133">Transmembrane helix</keyword>
<feature type="region of interest" description="Disordered" evidence="1">
    <location>
        <begin position="1"/>
        <end position="20"/>
    </location>
</feature>
<dbReference type="Proteomes" id="UP000092124">
    <property type="component" value="Unassembled WGS sequence"/>
</dbReference>
<sequence>MPKKKQNEHGTNKQENTYIGTDCSTLQEKQRLSKTHQRSAMWREQTKRELKVHRAPYAHHRRQFVQGKGTGSLLTTWRLTTLILGASCIILVTKYFLEEKSNAQRPPFLLLYVLRMM</sequence>
<gene>
    <name evidence="3" type="ORF">A6R68_15666</name>
</gene>
<reference evidence="3 4" key="1">
    <citation type="submission" date="2016-06" db="EMBL/GenBank/DDBJ databases">
        <title>The Draft Genome Sequence and Annotation of the Desert Woodrat Neotoma lepida.</title>
        <authorList>
            <person name="Campbell M."/>
            <person name="Oakeson K.F."/>
            <person name="Yandell M."/>
            <person name="Halpert J.R."/>
            <person name="Dearing D."/>
        </authorList>
    </citation>
    <scope>NUCLEOTIDE SEQUENCE [LARGE SCALE GENOMIC DNA]</scope>
    <source>
        <strain evidence="3">417</strain>
        <tissue evidence="3">Liver</tissue>
    </source>
</reference>
<dbReference type="AlphaFoldDB" id="A0A1A6H7H2"/>
<dbReference type="OrthoDB" id="7357196at2759"/>
<proteinExistence type="predicted"/>
<dbReference type="EMBL" id="LZPO01044677">
    <property type="protein sequence ID" value="OBS73795.1"/>
    <property type="molecule type" value="Genomic_DNA"/>
</dbReference>
<keyword evidence="2" id="KW-0472">Membrane</keyword>
<evidence type="ECO:0000313" key="3">
    <source>
        <dbReference type="EMBL" id="OBS73795.1"/>
    </source>
</evidence>
<comment type="caution">
    <text evidence="3">The sequence shown here is derived from an EMBL/GenBank/DDBJ whole genome shotgun (WGS) entry which is preliminary data.</text>
</comment>
<feature type="compositionally biased region" description="Basic and acidic residues" evidence="1">
    <location>
        <begin position="1"/>
        <end position="12"/>
    </location>
</feature>
<name>A0A1A6H7H2_NEOLE</name>
<keyword evidence="2" id="KW-0812">Transmembrane</keyword>
<feature type="non-terminal residue" evidence="3">
    <location>
        <position position="117"/>
    </location>
</feature>
<protein>
    <submittedName>
        <fullName evidence="3">Uncharacterized protein</fullName>
    </submittedName>
</protein>